<keyword evidence="3" id="KW-1185">Reference proteome</keyword>
<dbReference type="PaxDb" id="2850-Phatr48687"/>
<proteinExistence type="predicted"/>
<feature type="compositionally biased region" description="Basic residues" evidence="1">
    <location>
        <begin position="42"/>
        <end position="58"/>
    </location>
</feature>
<dbReference type="AlphaFoldDB" id="B7G7D2"/>
<reference evidence="2 3" key="1">
    <citation type="journal article" date="2008" name="Nature">
        <title>The Phaeodactylum genome reveals the evolutionary history of diatom genomes.</title>
        <authorList>
            <person name="Bowler C."/>
            <person name="Allen A.E."/>
            <person name="Badger J.H."/>
            <person name="Grimwood J."/>
            <person name="Jabbari K."/>
            <person name="Kuo A."/>
            <person name="Maheswari U."/>
            <person name="Martens C."/>
            <person name="Maumus F."/>
            <person name="Otillar R.P."/>
            <person name="Rayko E."/>
            <person name="Salamov A."/>
            <person name="Vandepoele K."/>
            <person name="Beszteri B."/>
            <person name="Gruber A."/>
            <person name="Heijde M."/>
            <person name="Katinka M."/>
            <person name="Mock T."/>
            <person name="Valentin K."/>
            <person name="Verret F."/>
            <person name="Berges J.A."/>
            <person name="Brownlee C."/>
            <person name="Cadoret J.P."/>
            <person name="Chiovitti A."/>
            <person name="Choi C.J."/>
            <person name="Coesel S."/>
            <person name="De Martino A."/>
            <person name="Detter J.C."/>
            <person name="Durkin C."/>
            <person name="Falciatore A."/>
            <person name="Fournet J."/>
            <person name="Haruta M."/>
            <person name="Huysman M.J."/>
            <person name="Jenkins B.D."/>
            <person name="Jiroutova K."/>
            <person name="Jorgensen R.E."/>
            <person name="Joubert Y."/>
            <person name="Kaplan A."/>
            <person name="Kroger N."/>
            <person name="Kroth P.G."/>
            <person name="La Roche J."/>
            <person name="Lindquist E."/>
            <person name="Lommer M."/>
            <person name="Martin-Jezequel V."/>
            <person name="Lopez P.J."/>
            <person name="Lucas S."/>
            <person name="Mangogna M."/>
            <person name="McGinnis K."/>
            <person name="Medlin L.K."/>
            <person name="Montsant A."/>
            <person name="Oudot-Le Secq M.P."/>
            <person name="Napoli C."/>
            <person name="Obornik M."/>
            <person name="Parker M.S."/>
            <person name="Petit J.L."/>
            <person name="Porcel B.M."/>
            <person name="Poulsen N."/>
            <person name="Robison M."/>
            <person name="Rychlewski L."/>
            <person name="Rynearson T.A."/>
            <person name="Schmutz J."/>
            <person name="Shapiro H."/>
            <person name="Siaut M."/>
            <person name="Stanley M."/>
            <person name="Sussman M.R."/>
            <person name="Taylor A.R."/>
            <person name="Vardi A."/>
            <person name="von Dassow P."/>
            <person name="Vyverman W."/>
            <person name="Willis A."/>
            <person name="Wyrwicz L.S."/>
            <person name="Rokhsar D.S."/>
            <person name="Weissenbach J."/>
            <person name="Armbrust E.V."/>
            <person name="Green B.R."/>
            <person name="Van de Peer Y."/>
            <person name="Grigoriev I.V."/>
        </authorList>
    </citation>
    <scope>NUCLEOTIDE SEQUENCE [LARGE SCALE GENOMIC DNA]</scope>
    <source>
        <strain evidence="2 3">CCAP 1055/1</strain>
    </source>
</reference>
<dbReference type="RefSeq" id="XP_002183126.1">
    <property type="nucleotide sequence ID" value="XM_002183090.1"/>
</dbReference>
<feature type="compositionally biased region" description="Polar residues" evidence="1">
    <location>
        <begin position="1"/>
        <end position="12"/>
    </location>
</feature>
<dbReference type="HOGENOM" id="CLU_1075451_0_0_1"/>
<accession>B7G7D2</accession>
<dbReference type="InParanoid" id="B7G7D2"/>
<organism evidence="2 3">
    <name type="scientific">Phaeodactylum tricornutum (strain CCAP 1055/1)</name>
    <dbReference type="NCBI Taxonomy" id="556484"/>
    <lineage>
        <taxon>Eukaryota</taxon>
        <taxon>Sar</taxon>
        <taxon>Stramenopiles</taxon>
        <taxon>Ochrophyta</taxon>
        <taxon>Bacillariophyta</taxon>
        <taxon>Bacillariophyceae</taxon>
        <taxon>Bacillariophycidae</taxon>
        <taxon>Naviculales</taxon>
        <taxon>Phaeodactylaceae</taxon>
        <taxon>Phaeodactylum</taxon>
    </lineage>
</organism>
<protein>
    <submittedName>
        <fullName evidence="2">Uncharacterized protein</fullName>
    </submittedName>
</protein>
<reference evidence="3" key="2">
    <citation type="submission" date="2008-08" db="EMBL/GenBank/DDBJ databases">
        <authorList>
            <consortium name="Diatom Consortium"/>
            <person name="Grigoriev I."/>
            <person name="Grimwood J."/>
            <person name="Kuo A."/>
            <person name="Otillar R.P."/>
            <person name="Salamov A."/>
            <person name="Detter J.C."/>
            <person name="Lindquist E."/>
            <person name="Shapiro H."/>
            <person name="Lucas S."/>
            <person name="Glavina del Rio T."/>
            <person name="Pitluck S."/>
            <person name="Rokhsar D."/>
            <person name="Bowler C."/>
        </authorList>
    </citation>
    <scope>GENOME REANNOTATION</scope>
    <source>
        <strain evidence="3">CCAP 1055/1</strain>
    </source>
</reference>
<evidence type="ECO:0000256" key="1">
    <source>
        <dbReference type="SAM" id="MobiDB-lite"/>
    </source>
</evidence>
<feature type="region of interest" description="Disordered" evidence="1">
    <location>
        <begin position="1"/>
        <end position="64"/>
    </location>
</feature>
<dbReference type="KEGG" id="pti:PHATRDRAFT_48687"/>
<evidence type="ECO:0000313" key="3">
    <source>
        <dbReference type="Proteomes" id="UP000000759"/>
    </source>
</evidence>
<dbReference type="GeneID" id="7194865"/>
<gene>
    <name evidence="2" type="ORF">PHATRDRAFT_48687</name>
</gene>
<dbReference type="Proteomes" id="UP000000759">
    <property type="component" value="Chromosome 18"/>
</dbReference>
<evidence type="ECO:0000313" key="2">
    <source>
        <dbReference type="EMBL" id="EEC45344.1"/>
    </source>
</evidence>
<sequence>MNATSRISSTPSYLHATPSKRVQQKKAQVWNDQAKVSCQKKSSPRRPNSKSKPKKVTKEHKEPTHLLLKNTGIVSLAPNTRPRVLQHCRAIFWTRTPQQSFKGTDDNSTLAGAYIVTSDPTSSGASAASSISDITDNSASFFSVKIDEGGTDFERSQADADKILASHRVDSLGSEGNSDGVFRFLEAMLFPMGEMSNNVSVHRHSEGTVMTSPPEWFIQCVDPTDVEDAEADSILEGMMLSIFDEDVSFEREIAALREM</sequence>
<dbReference type="EMBL" id="CM000620">
    <property type="protein sequence ID" value="EEC45344.1"/>
    <property type="molecule type" value="Genomic_DNA"/>
</dbReference>
<name>B7G7D2_PHATC</name>